<sequence>MTKITTYNRGIIIDGHADTKEECETITLLCDSLAKDKNFKQVAYDKGYAAFEKVGKAERLRFPPVTYTLNGGEFHFCVFNSFYNSTNYGSPTANTLIYCGVFTTEFTQSFTFTSNGVSYDSIHLIADKNTPDNRKMYYVSGSNETLVYHNNTWTQEAYKILTYETQNVREGIYELITGTAAYGVSGGFVAPNGTYEVSAPLSAVSNGTAFVFSQFESNGAVFNSIQWDTDTVKYLGPSVVDVYTPTLVYQGGWVEAGYKIITIPSGTYMTYATIDIFGERLTFSSKLSVDLTTLSGWANLSSGSHTIKIVAKGTGYRDSEKSAGVEVTKASSGYTVTITYGGLQPNVCFYSLDNGVTWVDGYVAGQSKLILNNVKQIKFKAEDDGHNYAGIYSTLLNVSLHSGYNDGPKYSDNFTLTQDVNDVEFNSGAD</sequence>
<evidence type="ECO:0000313" key="1">
    <source>
        <dbReference type="EMBL" id="DAD77504.1"/>
    </source>
</evidence>
<dbReference type="EMBL" id="BK014826">
    <property type="protein sequence ID" value="DAD77504.1"/>
    <property type="molecule type" value="Genomic_DNA"/>
</dbReference>
<proteinExistence type="predicted"/>
<name>A0A8S5M5T1_9CAUD</name>
<organism evidence="1">
    <name type="scientific">Podoviridae sp. ctaNW81</name>
    <dbReference type="NCBI Taxonomy" id="2826562"/>
    <lineage>
        <taxon>Viruses</taxon>
        <taxon>Duplodnaviria</taxon>
        <taxon>Heunggongvirae</taxon>
        <taxon>Uroviricota</taxon>
        <taxon>Caudoviricetes</taxon>
    </lineage>
</organism>
<protein>
    <submittedName>
        <fullName evidence="1">Uncharacterized protein</fullName>
    </submittedName>
</protein>
<accession>A0A8S5M5T1</accession>
<reference evidence="1" key="1">
    <citation type="journal article" date="2021" name="Proc. Natl. Acad. Sci. U.S.A.">
        <title>A Catalog of Tens of Thousands of Viruses from Human Metagenomes Reveals Hidden Associations with Chronic Diseases.</title>
        <authorList>
            <person name="Tisza M.J."/>
            <person name="Buck C.B."/>
        </authorList>
    </citation>
    <scope>NUCLEOTIDE SEQUENCE</scope>
    <source>
        <strain evidence="1">CtaNW81</strain>
    </source>
</reference>